<evidence type="ECO:0000259" key="2">
    <source>
        <dbReference type="Pfam" id="PF07883"/>
    </source>
</evidence>
<gene>
    <name evidence="3" type="ORF">EV695_1216</name>
</gene>
<dbReference type="InterPro" id="IPR014710">
    <property type="entry name" value="RmlC-like_jellyroll"/>
</dbReference>
<evidence type="ECO:0000313" key="3">
    <source>
        <dbReference type="EMBL" id="TCJ89352.1"/>
    </source>
</evidence>
<dbReference type="InterPro" id="IPR013096">
    <property type="entry name" value="Cupin_2"/>
</dbReference>
<dbReference type="AlphaFoldDB" id="A0A4R1F975"/>
<feature type="domain" description="Cupin type-2" evidence="2">
    <location>
        <begin position="44"/>
        <end position="109"/>
    </location>
</feature>
<comment type="caution">
    <text evidence="3">The sequence shown here is derived from an EMBL/GenBank/DDBJ whole genome shotgun (WGS) entry which is preliminary data.</text>
</comment>
<dbReference type="SUPFAM" id="SSF51182">
    <property type="entry name" value="RmlC-like cupins"/>
    <property type="match status" value="1"/>
</dbReference>
<keyword evidence="4" id="KW-1185">Reference proteome</keyword>
<dbReference type="InterPro" id="IPR051610">
    <property type="entry name" value="GPI/OXD"/>
</dbReference>
<organism evidence="3 4">
    <name type="scientific">Cocleimonas flava</name>
    <dbReference type="NCBI Taxonomy" id="634765"/>
    <lineage>
        <taxon>Bacteria</taxon>
        <taxon>Pseudomonadati</taxon>
        <taxon>Pseudomonadota</taxon>
        <taxon>Gammaproteobacteria</taxon>
        <taxon>Thiotrichales</taxon>
        <taxon>Thiotrichaceae</taxon>
        <taxon>Cocleimonas</taxon>
    </lineage>
</organism>
<dbReference type="EMBL" id="SMFQ01000002">
    <property type="protein sequence ID" value="TCJ89352.1"/>
    <property type="molecule type" value="Genomic_DNA"/>
</dbReference>
<protein>
    <submittedName>
        <fullName evidence="3">Cupin domain</fullName>
    </submittedName>
</protein>
<accession>A0A4R1F975</accession>
<evidence type="ECO:0000313" key="4">
    <source>
        <dbReference type="Proteomes" id="UP000294887"/>
    </source>
</evidence>
<dbReference type="OrthoDB" id="9805356at2"/>
<dbReference type="Gene3D" id="2.60.120.10">
    <property type="entry name" value="Jelly Rolls"/>
    <property type="match status" value="1"/>
</dbReference>
<evidence type="ECO:0000256" key="1">
    <source>
        <dbReference type="ARBA" id="ARBA00022723"/>
    </source>
</evidence>
<keyword evidence="1" id="KW-0479">Metal-binding</keyword>
<dbReference type="InterPro" id="IPR011051">
    <property type="entry name" value="RmlC_Cupin_sf"/>
</dbReference>
<dbReference type="PANTHER" id="PTHR35848">
    <property type="entry name" value="OXALATE-BINDING PROTEIN"/>
    <property type="match status" value="1"/>
</dbReference>
<dbReference type="Proteomes" id="UP000294887">
    <property type="component" value="Unassembled WGS sequence"/>
</dbReference>
<reference evidence="3 4" key="1">
    <citation type="submission" date="2019-03" db="EMBL/GenBank/DDBJ databases">
        <title>Genomic Encyclopedia of Type Strains, Phase IV (KMG-IV): sequencing the most valuable type-strain genomes for metagenomic binning, comparative biology and taxonomic classification.</title>
        <authorList>
            <person name="Goeker M."/>
        </authorList>
    </citation>
    <scope>NUCLEOTIDE SEQUENCE [LARGE SCALE GENOMIC DNA]</scope>
    <source>
        <strain evidence="3 4">DSM 24830</strain>
    </source>
</reference>
<dbReference type="Pfam" id="PF07883">
    <property type="entry name" value="Cupin_2"/>
    <property type="match status" value="1"/>
</dbReference>
<dbReference type="CDD" id="cd02208">
    <property type="entry name" value="cupin_RmlC-like"/>
    <property type="match status" value="1"/>
</dbReference>
<sequence>MNKNINHLKFADLPVHERGRGIKNHLIASKAIGSQSIHSGITFMPPKTSVPAHKHNTEEQVTVLEGTLKVVLDGDKEVICHKYDSSFLSPGVQHELFNDTDEELVVMVTYGSADVNRTFVETGEVVLIGSDEDQFTANR</sequence>
<dbReference type="RefSeq" id="WP_131904984.1">
    <property type="nucleotide sequence ID" value="NZ_BAAAFU010000008.1"/>
</dbReference>
<dbReference type="GO" id="GO:0046872">
    <property type="term" value="F:metal ion binding"/>
    <property type="evidence" value="ECO:0007669"/>
    <property type="project" value="UniProtKB-KW"/>
</dbReference>
<dbReference type="PANTHER" id="PTHR35848:SF6">
    <property type="entry name" value="CUPIN TYPE-2 DOMAIN-CONTAINING PROTEIN"/>
    <property type="match status" value="1"/>
</dbReference>
<proteinExistence type="predicted"/>
<name>A0A4R1F975_9GAMM</name>